<dbReference type="Pfam" id="PF05175">
    <property type="entry name" value="MTS"/>
    <property type="match status" value="1"/>
</dbReference>
<dbReference type="CDD" id="cd02440">
    <property type="entry name" value="AdoMet_MTases"/>
    <property type="match status" value="1"/>
</dbReference>
<dbReference type="NCBIfam" id="TIGR00536">
    <property type="entry name" value="hemK_fam"/>
    <property type="match status" value="1"/>
</dbReference>
<reference evidence="8" key="1">
    <citation type="submission" date="2018-06" db="EMBL/GenBank/DDBJ databases">
        <authorList>
            <person name="Zhirakovskaya E."/>
        </authorList>
    </citation>
    <scope>NUCLEOTIDE SEQUENCE</scope>
</reference>
<dbReference type="NCBIfam" id="TIGR03534">
    <property type="entry name" value="RF_mod_PrmC"/>
    <property type="match status" value="1"/>
</dbReference>
<dbReference type="Pfam" id="PF17827">
    <property type="entry name" value="PrmC_N"/>
    <property type="match status" value="1"/>
</dbReference>
<evidence type="ECO:0000256" key="3">
    <source>
        <dbReference type="ARBA" id="ARBA00022679"/>
    </source>
</evidence>
<accession>A0A3B0W2L1</accession>
<dbReference type="InterPro" id="IPR004556">
    <property type="entry name" value="HemK-like"/>
</dbReference>
<dbReference type="PANTHER" id="PTHR18895">
    <property type="entry name" value="HEMK METHYLTRANSFERASE"/>
    <property type="match status" value="1"/>
</dbReference>
<name>A0A3B0W2L1_9ZZZZ</name>
<feature type="domain" description="Release factor glutamine methyltransferase N-terminal" evidence="7">
    <location>
        <begin position="6"/>
        <end position="74"/>
    </location>
</feature>
<dbReference type="InterPro" id="IPR002052">
    <property type="entry name" value="DNA_methylase_N6_adenine_CS"/>
</dbReference>
<evidence type="ECO:0000256" key="4">
    <source>
        <dbReference type="ARBA" id="ARBA00022691"/>
    </source>
</evidence>
<evidence type="ECO:0000256" key="5">
    <source>
        <dbReference type="ARBA" id="ARBA00048391"/>
    </source>
</evidence>
<dbReference type="HAMAP" id="MF_02126">
    <property type="entry name" value="RF_methyltr_PrmC"/>
    <property type="match status" value="1"/>
</dbReference>
<dbReference type="InterPro" id="IPR050320">
    <property type="entry name" value="N5-glutamine_MTase"/>
</dbReference>
<proteinExistence type="inferred from homology"/>
<keyword evidence="3 8" id="KW-0808">Transferase</keyword>
<organism evidence="8">
    <name type="scientific">hydrothermal vent metagenome</name>
    <dbReference type="NCBI Taxonomy" id="652676"/>
    <lineage>
        <taxon>unclassified sequences</taxon>
        <taxon>metagenomes</taxon>
        <taxon>ecological metagenomes</taxon>
    </lineage>
</organism>
<dbReference type="EMBL" id="UOFD01000003">
    <property type="protein sequence ID" value="VAW50118.1"/>
    <property type="molecule type" value="Genomic_DNA"/>
</dbReference>
<comment type="catalytic activity">
    <reaction evidence="5">
        <text>L-glutaminyl-[peptide chain release factor] + S-adenosyl-L-methionine = N(5)-methyl-L-glutaminyl-[peptide chain release factor] + S-adenosyl-L-homocysteine + H(+)</text>
        <dbReference type="Rhea" id="RHEA:42896"/>
        <dbReference type="Rhea" id="RHEA-COMP:10271"/>
        <dbReference type="Rhea" id="RHEA-COMP:10272"/>
        <dbReference type="ChEBI" id="CHEBI:15378"/>
        <dbReference type="ChEBI" id="CHEBI:30011"/>
        <dbReference type="ChEBI" id="CHEBI:57856"/>
        <dbReference type="ChEBI" id="CHEBI:59789"/>
        <dbReference type="ChEBI" id="CHEBI:61891"/>
        <dbReference type="EC" id="2.1.1.297"/>
    </reaction>
</comment>
<evidence type="ECO:0000313" key="8">
    <source>
        <dbReference type="EMBL" id="VAW50118.1"/>
    </source>
</evidence>
<dbReference type="SUPFAM" id="SSF53335">
    <property type="entry name" value="S-adenosyl-L-methionine-dependent methyltransferases"/>
    <property type="match status" value="1"/>
</dbReference>
<dbReference type="PANTHER" id="PTHR18895:SF74">
    <property type="entry name" value="MTRF1L RELEASE FACTOR GLUTAMINE METHYLTRANSFERASE"/>
    <property type="match status" value="1"/>
</dbReference>
<dbReference type="InterPro" id="IPR007848">
    <property type="entry name" value="Small_mtfrase_dom"/>
</dbReference>
<dbReference type="GO" id="GO:0003676">
    <property type="term" value="F:nucleic acid binding"/>
    <property type="evidence" value="ECO:0007669"/>
    <property type="project" value="InterPro"/>
</dbReference>
<dbReference type="Gene3D" id="3.40.50.150">
    <property type="entry name" value="Vaccinia Virus protein VP39"/>
    <property type="match status" value="1"/>
</dbReference>
<dbReference type="FunFam" id="3.40.50.150:FF:000053">
    <property type="entry name" value="Release factor glutamine methyltransferase"/>
    <property type="match status" value="1"/>
</dbReference>
<sequence length="278" mass="31569">MDIQHVLQQGYQALSKTSDSTMLDAQVILAYVLQCNTAHLMAWSEKNLNDEQISQYLQLIQQRRQGLPVAHLTGQREFWSLNFNVDNSTLIPRPETETLVEFILEKFNHKKNLKLLDMGTGTGAIAISIAKEKPEWEIFASDISEQALKLAAQNNEQHQTRNVTFIHSNWFYNITEHDFDIIVSNPPYIANNDPHLTIGDVRFEPQSALTSGDTGMDDIEHLCAQAKNQLQKNGWLIVEHGYNQAQPVADCFAKNTYTKIGQKKDLSGHIRMTAGKYK</sequence>
<gene>
    <name evidence="8" type="ORF">MNBD_GAMMA06-1840</name>
</gene>
<dbReference type="PROSITE" id="PS00092">
    <property type="entry name" value="N6_MTASE"/>
    <property type="match status" value="1"/>
</dbReference>
<keyword evidence="4" id="KW-0949">S-adenosyl-L-methionine</keyword>
<dbReference type="EC" id="2.1.1.297" evidence="1"/>
<dbReference type="InterPro" id="IPR019874">
    <property type="entry name" value="RF_methyltr_PrmC"/>
</dbReference>
<keyword evidence="2 8" id="KW-0489">Methyltransferase</keyword>
<dbReference type="GO" id="GO:0102559">
    <property type="term" value="F:peptide chain release factor N(5)-glutamine methyltransferase activity"/>
    <property type="evidence" value="ECO:0007669"/>
    <property type="project" value="UniProtKB-EC"/>
</dbReference>
<protein>
    <recommendedName>
        <fullName evidence="1">peptide chain release factor N(5)-glutamine methyltransferase</fullName>
        <ecNumber evidence="1">2.1.1.297</ecNumber>
    </recommendedName>
</protein>
<evidence type="ECO:0000259" key="6">
    <source>
        <dbReference type="Pfam" id="PF05175"/>
    </source>
</evidence>
<evidence type="ECO:0000259" key="7">
    <source>
        <dbReference type="Pfam" id="PF17827"/>
    </source>
</evidence>
<dbReference type="InterPro" id="IPR029063">
    <property type="entry name" value="SAM-dependent_MTases_sf"/>
</dbReference>
<evidence type="ECO:0000256" key="1">
    <source>
        <dbReference type="ARBA" id="ARBA00012771"/>
    </source>
</evidence>
<evidence type="ECO:0000256" key="2">
    <source>
        <dbReference type="ARBA" id="ARBA00022603"/>
    </source>
</evidence>
<dbReference type="AlphaFoldDB" id="A0A3B0W2L1"/>
<feature type="domain" description="Methyltransferase small" evidence="6">
    <location>
        <begin position="101"/>
        <end position="198"/>
    </location>
</feature>
<dbReference type="InterPro" id="IPR040758">
    <property type="entry name" value="PrmC_N"/>
</dbReference>
<dbReference type="GO" id="GO:0032259">
    <property type="term" value="P:methylation"/>
    <property type="evidence" value="ECO:0007669"/>
    <property type="project" value="UniProtKB-KW"/>
</dbReference>
<dbReference type="Gene3D" id="1.10.8.10">
    <property type="entry name" value="DNA helicase RuvA subunit, C-terminal domain"/>
    <property type="match status" value="1"/>
</dbReference>